<evidence type="ECO:0000313" key="2">
    <source>
        <dbReference type="EMBL" id="CAF4014755.1"/>
    </source>
</evidence>
<reference evidence="2" key="1">
    <citation type="submission" date="2021-02" db="EMBL/GenBank/DDBJ databases">
        <authorList>
            <person name="Nowell W R."/>
        </authorList>
    </citation>
    <scope>NUCLEOTIDE SEQUENCE</scope>
</reference>
<comment type="caution">
    <text evidence="2">The sequence shown here is derived from an EMBL/GenBank/DDBJ whole genome shotgun (WGS) entry which is preliminary data.</text>
</comment>
<feature type="region of interest" description="Disordered" evidence="1">
    <location>
        <begin position="19"/>
        <end position="62"/>
    </location>
</feature>
<evidence type="ECO:0000313" key="3">
    <source>
        <dbReference type="Proteomes" id="UP000676336"/>
    </source>
</evidence>
<protein>
    <submittedName>
        <fullName evidence="2">Uncharacterized protein</fullName>
    </submittedName>
</protein>
<organism evidence="2 3">
    <name type="scientific">Rotaria magnacalcarata</name>
    <dbReference type="NCBI Taxonomy" id="392030"/>
    <lineage>
        <taxon>Eukaryota</taxon>
        <taxon>Metazoa</taxon>
        <taxon>Spiralia</taxon>
        <taxon>Gnathifera</taxon>
        <taxon>Rotifera</taxon>
        <taxon>Eurotatoria</taxon>
        <taxon>Bdelloidea</taxon>
        <taxon>Philodinida</taxon>
        <taxon>Philodinidae</taxon>
        <taxon>Rotaria</taxon>
    </lineage>
</organism>
<accession>A0A8S2NRY3</accession>
<evidence type="ECO:0000256" key="1">
    <source>
        <dbReference type="SAM" id="MobiDB-lite"/>
    </source>
</evidence>
<gene>
    <name evidence="2" type="ORF">SMN809_LOCUS12675</name>
</gene>
<feature type="non-terminal residue" evidence="2">
    <location>
        <position position="1"/>
    </location>
</feature>
<dbReference type="EMBL" id="CAJOBI010004849">
    <property type="protein sequence ID" value="CAF4014755.1"/>
    <property type="molecule type" value="Genomic_DNA"/>
</dbReference>
<dbReference type="Proteomes" id="UP000676336">
    <property type="component" value="Unassembled WGS sequence"/>
</dbReference>
<dbReference type="AlphaFoldDB" id="A0A8S2NRY3"/>
<proteinExistence type="predicted"/>
<name>A0A8S2NRY3_9BILA</name>
<feature type="compositionally biased region" description="Polar residues" evidence="1">
    <location>
        <begin position="36"/>
        <end position="54"/>
    </location>
</feature>
<sequence>ASVIDDKPRWYRLQALRSREEATNRGSSPRLYKMTSVDSTGSSASAFNKSTANLQPRADQNK</sequence>